<protein>
    <submittedName>
        <fullName evidence="2">GNAT family N-acetyltransferase</fullName>
    </submittedName>
</protein>
<dbReference type="AlphaFoldDB" id="A0A9D2R0F1"/>
<proteinExistence type="predicted"/>
<dbReference type="GO" id="GO:0016747">
    <property type="term" value="F:acyltransferase activity, transferring groups other than amino-acyl groups"/>
    <property type="evidence" value="ECO:0007669"/>
    <property type="project" value="InterPro"/>
</dbReference>
<comment type="caution">
    <text evidence="2">The sequence shown here is derived from an EMBL/GenBank/DDBJ whole genome shotgun (WGS) entry which is preliminary data.</text>
</comment>
<accession>A0A9D2R0F1</accession>
<dbReference type="PANTHER" id="PTHR43415:SF3">
    <property type="entry name" value="GNAT-FAMILY ACETYLTRANSFERASE"/>
    <property type="match status" value="1"/>
</dbReference>
<dbReference type="PANTHER" id="PTHR43415">
    <property type="entry name" value="SPERMIDINE N(1)-ACETYLTRANSFERASE"/>
    <property type="match status" value="1"/>
</dbReference>
<evidence type="ECO:0000313" key="3">
    <source>
        <dbReference type="Proteomes" id="UP000823851"/>
    </source>
</evidence>
<feature type="domain" description="N-acetyltransferase" evidence="1">
    <location>
        <begin position="35"/>
        <end position="199"/>
    </location>
</feature>
<sequence length="202" mass="23193">MSGGWKENEAVLCRVARKERERDMRNEEKIDLGPVYFRPITLEDTDRIIRWRNSDRVRKNFIDQRPFTRQGHLNWMETRVAAGEVVQFILCETGTDRPVGSVYIRDIDRKNEKGEYGIFIGEADAAGKGYGTLAAKGAIAFARDTLKLHKLSLRVFADNTAAVRSYEKAGFRQEALLRDEIRNADGSRRDLILMAVLFPENR</sequence>
<dbReference type="PROSITE" id="PS51186">
    <property type="entry name" value="GNAT"/>
    <property type="match status" value="1"/>
</dbReference>
<evidence type="ECO:0000313" key="2">
    <source>
        <dbReference type="EMBL" id="HJD31371.1"/>
    </source>
</evidence>
<name>A0A9D2R0F1_9FIRM</name>
<dbReference type="Gene3D" id="3.40.630.30">
    <property type="match status" value="1"/>
</dbReference>
<dbReference type="Proteomes" id="UP000823851">
    <property type="component" value="Unassembled WGS sequence"/>
</dbReference>
<reference evidence="2" key="1">
    <citation type="journal article" date="2021" name="PeerJ">
        <title>Extensive microbial diversity within the chicken gut microbiome revealed by metagenomics and culture.</title>
        <authorList>
            <person name="Gilroy R."/>
            <person name="Ravi A."/>
            <person name="Getino M."/>
            <person name="Pursley I."/>
            <person name="Horton D.L."/>
            <person name="Alikhan N.F."/>
            <person name="Baker D."/>
            <person name="Gharbi K."/>
            <person name="Hall N."/>
            <person name="Watson M."/>
            <person name="Adriaenssens E.M."/>
            <person name="Foster-Nyarko E."/>
            <person name="Jarju S."/>
            <person name="Secka A."/>
            <person name="Antonio M."/>
            <person name="Oren A."/>
            <person name="Chaudhuri R.R."/>
            <person name="La Ragione R."/>
            <person name="Hildebrand F."/>
            <person name="Pallen M.J."/>
        </authorList>
    </citation>
    <scope>NUCLEOTIDE SEQUENCE</scope>
    <source>
        <strain evidence="2">ChiHjej8B7-25341</strain>
    </source>
</reference>
<gene>
    <name evidence="2" type="ORF">H9912_05455</name>
</gene>
<dbReference type="InterPro" id="IPR000182">
    <property type="entry name" value="GNAT_dom"/>
</dbReference>
<dbReference type="InterPro" id="IPR016181">
    <property type="entry name" value="Acyl_CoA_acyltransferase"/>
</dbReference>
<dbReference type="Pfam" id="PF13302">
    <property type="entry name" value="Acetyltransf_3"/>
    <property type="match status" value="1"/>
</dbReference>
<evidence type="ECO:0000259" key="1">
    <source>
        <dbReference type="PROSITE" id="PS51186"/>
    </source>
</evidence>
<organism evidence="2 3">
    <name type="scientific">Candidatus Eisenbergiella stercorigallinarum</name>
    <dbReference type="NCBI Taxonomy" id="2838557"/>
    <lineage>
        <taxon>Bacteria</taxon>
        <taxon>Bacillati</taxon>
        <taxon>Bacillota</taxon>
        <taxon>Clostridia</taxon>
        <taxon>Lachnospirales</taxon>
        <taxon>Lachnospiraceae</taxon>
        <taxon>Eisenbergiella</taxon>
    </lineage>
</organism>
<dbReference type="SUPFAM" id="SSF55729">
    <property type="entry name" value="Acyl-CoA N-acyltransferases (Nat)"/>
    <property type="match status" value="1"/>
</dbReference>
<dbReference type="EMBL" id="DWUW01000154">
    <property type="protein sequence ID" value="HJD31371.1"/>
    <property type="molecule type" value="Genomic_DNA"/>
</dbReference>
<reference evidence="2" key="2">
    <citation type="submission" date="2021-04" db="EMBL/GenBank/DDBJ databases">
        <authorList>
            <person name="Gilroy R."/>
        </authorList>
    </citation>
    <scope>NUCLEOTIDE SEQUENCE</scope>
    <source>
        <strain evidence="2">ChiHjej8B7-25341</strain>
    </source>
</reference>